<sequence>MNCTVRHIYYVVISLFVVLGISSSILMVVRSEALNADPRNTRALYHEYAQPRGSILASDGSVLSSSAESQDIFKYQRSYSNGPVYAPVTGYFSVSVRADRGLEASRNIQLTGDSSSLWLSKLHNLLTGAKNSGAIITTSINPKLQTLAYNLLEQGGYDGAVVAMEPTTGRILAMASTPSYDPNALASHDTSAVSDTYSSLTQSAFSPLINRATRQLYSPGSTFKVVVAAAALESGEYNPDTMIPAGASYTLPGTETNLPNVTYQGNGVNGQISLNDALTYSSNTAFAQLGVSLGKDKINAMAKKLGYGNTINIDGSDSLGLPMTAVASQFPTNLSPDKLALSSIGQADVTTTPLLNAMIASTVANNGVMVKPTLVDSVRASDLSVISERSTTVLSNAFSSQTAANLTSMMRSVVDNDTPTLKMNSVPIAAKTGTAQLGNGTNNGWMMGFAPADGNPKIAISVVLHGISGYGIQEAGPIMRSLIQEYLA</sequence>
<dbReference type="PANTHER" id="PTHR30627:SF24">
    <property type="entry name" value="PENICILLIN-BINDING PROTEIN 4B"/>
    <property type="match status" value="1"/>
</dbReference>
<accession>A0A2I1M3V7</accession>
<dbReference type="GO" id="GO:0005886">
    <property type="term" value="C:plasma membrane"/>
    <property type="evidence" value="ECO:0007669"/>
    <property type="project" value="TreeGrafter"/>
</dbReference>
<dbReference type="RefSeq" id="WP_101541403.1">
    <property type="nucleotide sequence ID" value="NZ_PKGU01000003.1"/>
</dbReference>
<dbReference type="InterPro" id="IPR012338">
    <property type="entry name" value="Beta-lactam/transpept-like"/>
</dbReference>
<keyword evidence="1" id="KW-0812">Transmembrane</keyword>
<organism evidence="4 5">
    <name type="scientific">Alloscardovia omnicolens</name>
    <dbReference type="NCBI Taxonomy" id="419015"/>
    <lineage>
        <taxon>Bacteria</taxon>
        <taxon>Bacillati</taxon>
        <taxon>Actinomycetota</taxon>
        <taxon>Actinomycetes</taxon>
        <taxon>Bifidobacteriales</taxon>
        <taxon>Bifidobacteriaceae</taxon>
        <taxon>Alloscardovia</taxon>
    </lineage>
</organism>
<dbReference type="GO" id="GO:0008658">
    <property type="term" value="F:penicillin binding"/>
    <property type="evidence" value="ECO:0007669"/>
    <property type="project" value="InterPro"/>
</dbReference>
<feature type="domain" description="Penicillin binding protein A dimerisation" evidence="3">
    <location>
        <begin position="52"/>
        <end position="134"/>
    </location>
</feature>
<dbReference type="Pfam" id="PF21922">
    <property type="entry name" value="PBP_dimer_2"/>
    <property type="match status" value="1"/>
</dbReference>
<dbReference type="InterPro" id="IPR001460">
    <property type="entry name" value="PCN-bd_Tpept"/>
</dbReference>
<keyword evidence="1" id="KW-0472">Membrane</keyword>
<gene>
    <name evidence="4" type="ORF">CYJ32_04715</name>
</gene>
<protein>
    <submittedName>
        <fullName evidence="4">Penicillin-binding protein</fullName>
    </submittedName>
</protein>
<comment type="caution">
    <text evidence="4">The sequence shown here is derived from an EMBL/GenBank/DDBJ whole genome shotgun (WGS) entry which is preliminary data.</text>
</comment>
<dbReference type="GO" id="GO:0071555">
    <property type="term" value="P:cell wall organization"/>
    <property type="evidence" value="ECO:0007669"/>
    <property type="project" value="TreeGrafter"/>
</dbReference>
<evidence type="ECO:0000259" key="2">
    <source>
        <dbReference type="Pfam" id="PF00905"/>
    </source>
</evidence>
<evidence type="ECO:0000313" key="4">
    <source>
        <dbReference type="EMBL" id="PKZ14825.1"/>
    </source>
</evidence>
<dbReference type="Gene3D" id="3.90.1310.10">
    <property type="entry name" value="Penicillin-binding protein 2a (Domain 2)"/>
    <property type="match status" value="1"/>
</dbReference>
<evidence type="ECO:0000313" key="5">
    <source>
        <dbReference type="Proteomes" id="UP000242263"/>
    </source>
</evidence>
<feature type="domain" description="Penicillin-binding protein transpeptidase" evidence="2">
    <location>
        <begin position="159"/>
        <end position="483"/>
    </location>
</feature>
<dbReference type="AlphaFoldDB" id="A0A2I1M3V7"/>
<reference evidence="4 5" key="1">
    <citation type="submission" date="2017-12" db="EMBL/GenBank/DDBJ databases">
        <title>Phylogenetic diversity of female urinary microbiome.</title>
        <authorList>
            <person name="Thomas-White K."/>
            <person name="Wolfe A.J."/>
        </authorList>
    </citation>
    <scope>NUCLEOTIDE SEQUENCE [LARGE SCALE GENOMIC DNA]</scope>
    <source>
        <strain evidence="4 5">UMB0064</strain>
    </source>
</reference>
<name>A0A2I1M3V7_9BIFI</name>
<evidence type="ECO:0000259" key="3">
    <source>
        <dbReference type="Pfam" id="PF21922"/>
    </source>
</evidence>
<dbReference type="InterPro" id="IPR054120">
    <property type="entry name" value="PBPA_dimer"/>
</dbReference>
<dbReference type="PANTHER" id="PTHR30627">
    <property type="entry name" value="PEPTIDOGLYCAN D,D-TRANSPEPTIDASE"/>
    <property type="match status" value="1"/>
</dbReference>
<dbReference type="Pfam" id="PF00905">
    <property type="entry name" value="Transpeptidase"/>
    <property type="match status" value="1"/>
</dbReference>
<dbReference type="SUPFAM" id="SSF56601">
    <property type="entry name" value="beta-lactamase/transpeptidase-like"/>
    <property type="match status" value="1"/>
</dbReference>
<dbReference type="GO" id="GO:0071972">
    <property type="term" value="F:peptidoglycan L,D-transpeptidase activity"/>
    <property type="evidence" value="ECO:0007669"/>
    <property type="project" value="TreeGrafter"/>
</dbReference>
<evidence type="ECO:0000256" key="1">
    <source>
        <dbReference type="SAM" id="Phobius"/>
    </source>
</evidence>
<dbReference type="Proteomes" id="UP000242263">
    <property type="component" value="Unassembled WGS sequence"/>
</dbReference>
<feature type="transmembrane region" description="Helical" evidence="1">
    <location>
        <begin position="7"/>
        <end position="29"/>
    </location>
</feature>
<proteinExistence type="predicted"/>
<dbReference type="EMBL" id="PKGU01000003">
    <property type="protein sequence ID" value="PKZ14825.1"/>
    <property type="molecule type" value="Genomic_DNA"/>
</dbReference>
<dbReference type="Gene3D" id="3.40.710.10">
    <property type="entry name" value="DD-peptidase/beta-lactamase superfamily"/>
    <property type="match status" value="1"/>
</dbReference>
<keyword evidence="1" id="KW-1133">Transmembrane helix</keyword>
<dbReference type="InterPro" id="IPR050515">
    <property type="entry name" value="Beta-lactam/transpept"/>
</dbReference>